<protein>
    <submittedName>
        <fullName evidence="1">Uncharacterized protein</fullName>
    </submittedName>
</protein>
<dbReference type="EMBL" id="LN853275">
    <property type="protein sequence ID" value="CRY95513.1"/>
    <property type="molecule type" value="Genomic_DNA"/>
</dbReference>
<name>A0A0H5Q0Y5_9ZZZZ</name>
<keyword evidence="1" id="KW-0614">Plasmid</keyword>
<reference evidence="1" key="1">
    <citation type="submission" date="2015-06" db="EMBL/GenBank/DDBJ databases">
        <authorList>
            <person name="Joergensen T."/>
        </authorList>
    </citation>
    <scope>NUCLEOTIDE SEQUENCE</scope>
    <source>
        <plasmid evidence="1">pRGRH0650</plasmid>
    </source>
</reference>
<geneLocation type="plasmid" evidence="1">
    <name>pRGRH0650</name>
</geneLocation>
<organism evidence="1">
    <name type="scientific">uncultured prokaryote</name>
    <dbReference type="NCBI Taxonomy" id="198431"/>
    <lineage>
        <taxon>unclassified sequences</taxon>
        <taxon>environmental samples</taxon>
    </lineage>
</organism>
<dbReference type="AlphaFoldDB" id="A0A0H5Q0Y5"/>
<reference evidence="1" key="2">
    <citation type="submission" date="2015-07" db="EMBL/GenBank/DDBJ databases">
        <title>Plasmids, circular viruses and viroids from rat gut.</title>
        <authorList>
            <person name="Jorgensen T.J."/>
            <person name="Hansen M.A."/>
            <person name="Xu Z."/>
            <person name="Tabak M.A."/>
            <person name="Sorensen S.J."/>
            <person name="Hansen L.H."/>
        </authorList>
    </citation>
    <scope>NUCLEOTIDE SEQUENCE</scope>
    <source>
        <plasmid evidence="1">pRGRH0650</plasmid>
    </source>
</reference>
<proteinExistence type="predicted"/>
<sequence>MKEPDYTRLTVSLRNDVHDVIARLSVLTEMPKSKVITGLLEESLPTLLQVLQALEAAKATKMLDVSALERLLDEGQRVLDEGQRVLDDVRSDIHEPK</sequence>
<evidence type="ECO:0000313" key="1">
    <source>
        <dbReference type="EMBL" id="CRY95513.1"/>
    </source>
</evidence>
<accession>A0A0H5Q0Y5</accession>